<dbReference type="EMBL" id="JAUSZI010000002">
    <property type="protein sequence ID" value="MDQ1033472.1"/>
    <property type="molecule type" value="Genomic_DNA"/>
</dbReference>
<name>A0ABU0TD23_9ACTN</name>
<gene>
    <name evidence="1" type="ORF">QF035_011054</name>
</gene>
<evidence type="ECO:0000313" key="2">
    <source>
        <dbReference type="Proteomes" id="UP001230328"/>
    </source>
</evidence>
<reference evidence="1 2" key="1">
    <citation type="submission" date="2023-07" db="EMBL/GenBank/DDBJ databases">
        <title>Comparative genomics of wheat-associated soil bacteria to identify genetic determinants of phenazine resistance.</title>
        <authorList>
            <person name="Mouncey N."/>
        </authorList>
    </citation>
    <scope>NUCLEOTIDE SEQUENCE [LARGE SCALE GENOMIC DNA]</scope>
    <source>
        <strain evidence="1 2">V2I4</strain>
    </source>
</reference>
<evidence type="ECO:0000313" key="1">
    <source>
        <dbReference type="EMBL" id="MDQ1033472.1"/>
    </source>
</evidence>
<proteinExistence type="predicted"/>
<sequence length="333" mass="37456">MASNDMNLIDHPAGPDEKLRLACEDLQLDRWLEAKRLLRDTGHDWTLRTSRSQVLARAAANNRAIDAWCAEEPNHSDALMMRARVNTERVLNAHRGGVSGRALRRAVDAADAACRIAADWWPKDPVLPVCQLALAQTDTDETVPHNEVNWSRPLDVTLPLGPWKLLDRANRLDPYGREAHHRMLGVFHARGRGGFNFAYAVVSSAPEGSALHLLPLYAHVEAYRRQLQGRQTAGVIGYWSSEDAARCAEQALYNWFEQTQPEEDEPDTRSLLDLNYLAYALTVTGVGNAAEVFEAIGPYATLAPWALVTPSYSWWQDEFRSARYRAMGDRSRR</sequence>
<dbReference type="RefSeq" id="WP_307530756.1">
    <property type="nucleotide sequence ID" value="NZ_JAUSZI010000002.1"/>
</dbReference>
<organism evidence="1 2">
    <name type="scientific">Streptomyces umbrinus</name>
    <dbReference type="NCBI Taxonomy" id="67370"/>
    <lineage>
        <taxon>Bacteria</taxon>
        <taxon>Bacillati</taxon>
        <taxon>Actinomycetota</taxon>
        <taxon>Actinomycetes</taxon>
        <taxon>Kitasatosporales</taxon>
        <taxon>Streptomycetaceae</taxon>
        <taxon>Streptomyces</taxon>
        <taxon>Streptomyces phaeochromogenes group</taxon>
    </lineage>
</organism>
<protein>
    <submittedName>
        <fullName evidence="1">Uncharacterized protein</fullName>
    </submittedName>
</protein>
<keyword evidence="2" id="KW-1185">Reference proteome</keyword>
<comment type="caution">
    <text evidence="1">The sequence shown here is derived from an EMBL/GenBank/DDBJ whole genome shotgun (WGS) entry which is preliminary data.</text>
</comment>
<accession>A0ABU0TD23</accession>
<dbReference type="Proteomes" id="UP001230328">
    <property type="component" value="Unassembled WGS sequence"/>
</dbReference>